<feature type="region of interest" description="Disordered" evidence="1">
    <location>
        <begin position="1"/>
        <end position="30"/>
    </location>
</feature>
<evidence type="ECO:0000256" key="1">
    <source>
        <dbReference type="SAM" id="MobiDB-lite"/>
    </source>
</evidence>
<feature type="non-terminal residue" evidence="2">
    <location>
        <position position="1"/>
    </location>
</feature>
<feature type="compositionally biased region" description="Gly residues" evidence="1">
    <location>
        <begin position="43"/>
        <end position="53"/>
    </location>
</feature>
<feature type="compositionally biased region" description="Low complexity" evidence="1">
    <location>
        <begin position="103"/>
        <end position="115"/>
    </location>
</feature>
<gene>
    <name evidence="2" type="ORF">MNEG_16404</name>
</gene>
<dbReference type="GeneID" id="25734160"/>
<feature type="region of interest" description="Disordered" evidence="1">
    <location>
        <begin position="87"/>
        <end position="121"/>
    </location>
</feature>
<proteinExistence type="predicted"/>
<dbReference type="KEGG" id="mng:MNEG_16404"/>
<evidence type="ECO:0000313" key="2">
    <source>
        <dbReference type="EMBL" id="KIY91560.1"/>
    </source>
</evidence>
<evidence type="ECO:0000313" key="3">
    <source>
        <dbReference type="Proteomes" id="UP000054498"/>
    </source>
</evidence>
<keyword evidence="3" id="KW-1185">Reference proteome</keyword>
<dbReference type="Proteomes" id="UP000054498">
    <property type="component" value="Unassembled WGS sequence"/>
</dbReference>
<feature type="region of interest" description="Disordered" evidence="1">
    <location>
        <begin position="40"/>
        <end position="59"/>
    </location>
</feature>
<organism evidence="2 3">
    <name type="scientific">Monoraphidium neglectum</name>
    <dbReference type="NCBI Taxonomy" id="145388"/>
    <lineage>
        <taxon>Eukaryota</taxon>
        <taxon>Viridiplantae</taxon>
        <taxon>Chlorophyta</taxon>
        <taxon>core chlorophytes</taxon>
        <taxon>Chlorophyceae</taxon>
        <taxon>CS clade</taxon>
        <taxon>Sphaeropleales</taxon>
        <taxon>Selenastraceae</taxon>
        <taxon>Monoraphidium</taxon>
    </lineage>
</organism>
<accession>A0A0D2M7W2</accession>
<reference evidence="2 3" key="1">
    <citation type="journal article" date="2013" name="BMC Genomics">
        <title>Reconstruction of the lipid metabolism for the microalga Monoraphidium neglectum from its genome sequence reveals characteristics suitable for biofuel production.</title>
        <authorList>
            <person name="Bogen C."/>
            <person name="Al-Dilaimi A."/>
            <person name="Albersmeier A."/>
            <person name="Wichmann J."/>
            <person name="Grundmann M."/>
            <person name="Rupp O."/>
            <person name="Lauersen K.J."/>
            <person name="Blifernez-Klassen O."/>
            <person name="Kalinowski J."/>
            <person name="Goesmann A."/>
            <person name="Mussgnug J.H."/>
            <person name="Kruse O."/>
        </authorList>
    </citation>
    <scope>NUCLEOTIDE SEQUENCE [LARGE SCALE GENOMIC DNA]</scope>
    <source>
        <strain evidence="2 3">SAG 48.87</strain>
    </source>
</reference>
<feature type="non-terminal residue" evidence="2">
    <location>
        <position position="121"/>
    </location>
</feature>
<protein>
    <submittedName>
        <fullName evidence="2">Uncharacterized protein</fullName>
    </submittedName>
</protein>
<dbReference type="EMBL" id="KK106539">
    <property type="protein sequence ID" value="KIY91560.1"/>
    <property type="molecule type" value="Genomic_DNA"/>
</dbReference>
<dbReference type="RefSeq" id="XP_013890580.1">
    <property type="nucleotide sequence ID" value="XM_014035126.1"/>
</dbReference>
<dbReference type="AlphaFoldDB" id="A0A0D2M7W2"/>
<sequence>EGLHPKARAAKEEELKDLRAQQAQHERQEREAKIALRYKHVSRGGGEEGGSGYGSYPAAPAPSFEYRAPGAARPRKRVGVGWAGRAARVGRPSSAWRPRLSRGAGAPGDAVGAGAPRYWGG</sequence>
<name>A0A0D2M7W2_9CHLO</name>